<sequence>MLANPLFYRPPPDLLTGGGEQSLGIFLISHDIHDVYDLSDRFSVLKNGRNVGTVGRDHVTKDELLGMVIMGNQPAALADRAAPAG</sequence>
<gene>
    <name evidence="1" type="ORF">CKO28_22885</name>
</gene>
<reference evidence="1 2" key="1">
    <citation type="journal article" date="2020" name="Microorganisms">
        <title>Osmotic Adaptation and Compatible Solute Biosynthesis of Phototrophic Bacteria as Revealed from Genome Analyses.</title>
        <authorList>
            <person name="Imhoff J.F."/>
            <person name="Rahn T."/>
            <person name="Kunzel S."/>
            <person name="Keller A."/>
            <person name="Neulinger S.C."/>
        </authorList>
    </citation>
    <scope>NUCLEOTIDE SEQUENCE [LARGE SCALE GENOMIC DNA]</scope>
    <source>
        <strain evidence="1 2">DSM 9895</strain>
    </source>
</reference>
<dbReference type="EMBL" id="NRRL01000123">
    <property type="protein sequence ID" value="MBK1670866.1"/>
    <property type="molecule type" value="Genomic_DNA"/>
</dbReference>
<evidence type="ECO:0008006" key="3">
    <source>
        <dbReference type="Google" id="ProtNLM"/>
    </source>
</evidence>
<comment type="caution">
    <text evidence="1">The sequence shown here is derived from an EMBL/GenBank/DDBJ whole genome shotgun (WGS) entry which is preliminary data.</text>
</comment>
<accession>A0ABS1DLI2</accession>
<dbReference type="Proteomes" id="UP001296873">
    <property type="component" value="Unassembled WGS sequence"/>
</dbReference>
<evidence type="ECO:0000313" key="2">
    <source>
        <dbReference type="Proteomes" id="UP001296873"/>
    </source>
</evidence>
<evidence type="ECO:0000313" key="1">
    <source>
        <dbReference type="EMBL" id="MBK1670866.1"/>
    </source>
</evidence>
<keyword evidence="2" id="KW-1185">Reference proteome</keyword>
<name>A0ABS1DLI2_9PROT</name>
<protein>
    <recommendedName>
        <fullName evidence="3">Sugar ABC transporter ATP-binding protein</fullName>
    </recommendedName>
</protein>
<organism evidence="1 2">
    <name type="scientific">Rhodovibrio sodomensis</name>
    <dbReference type="NCBI Taxonomy" id="1088"/>
    <lineage>
        <taxon>Bacteria</taxon>
        <taxon>Pseudomonadati</taxon>
        <taxon>Pseudomonadota</taxon>
        <taxon>Alphaproteobacteria</taxon>
        <taxon>Rhodospirillales</taxon>
        <taxon>Rhodovibrionaceae</taxon>
        <taxon>Rhodovibrio</taxon>
    </lineage>
</organism>
<proteinExistence type="predicted"/>